<feature type="region of interest" description="Disordered" evidence="1">
    <location>
        <begin position="1072"/>
        <end position="1140"/>
    </location>
</feature>
<feature type="region of interest" description="Disordered" evidence="1">
    <location>
        <begin position="1239"/>
        <end position="1325"/>
    </location>
</feature>
<evidence type="ECO:0000313" key="4">
    <source>
        <dbReference type="Proteomes" id="UP000005225"/>
    </source>
</evidence>
<feature type="compositionally biased region" description="Basic and acidic residues" evidence="1">
    <location>
        <begin position="152"/>
        <end position="176"/>
    </location>
</feature>
<evidence type="ECO:0000313" key="3">
    <source>
        <dbReference type="Ensembl" id="ENSOGAP00000017143.1"/>
    </source>
</evidence>
<feature type="compositionally biased region" description="Basic and acidic residues" evidence="1">
    <location>
        <begin position="1160"/>
        <end position="1170"/>
    </location>
</feature>
<organism evidence="3 4">
    <name type="scientific">Otolemur garnettii</name>
    <name type="common">Small-eared galago</name>
    <name type="synonym">Garnett's greater bushbaby</name>
    <dbReference type="NCBI Taxonomy" id="30611"/>
    <lineage>
        <taxon>Eukaryota</taxon>
        <taxon>Metazoa</taxon>
        <taxon>Chordata</taxon>
        <taxon>Craniata</taxon>
        <taxon>Vertebrata</taxon>
        <taxon>Euteleostomi</taxon>
        <taxon>Mammalia</taxon>
        <taxon>Eutheria</taxon>
        <taxon>Euarchontoglires</taxon>
        <taxon>Primates</taxon>
        <taxon>Strepsirrhini</taxon>
        <taxon>Lorisiformes</taxon>
        <taxon>Galagidae</taxon>
        <taxon>Otolemur</taxon>
    </lineage>
</organism>
<dbReference type="Ensembl" id="ENSOGAT00000033046.1">
    <property type="protein sequence ID" value="ENSOGAP00000017143.1"/>
    <property type="gene ID" value="ENSOGAG00000032488.1"/>
</dbReference>
<dbReference type="EMBL" id="AAQR03131663">
    <property type="status" value="NOT_ANNOTATED_CDS"/>
    <property type="molecule type" value="Genomic_DNA"/>
</dbReference>
<reference evidence="4" key="1">
    <citation type="submission" date="2011-03" db="EMBL/GenBank/DDBJ databases">
        <title>Version 3 of the genome sequence of Otolemur garnettii (Bushbaby).</title>
        <authorList>
            <consortium name="The Broad Institute Genome Sequencing Platform"/>
            <person name="Di Palma F."/>
            <person name="Johnson J."/>
            <person name="Lander E.S."/>
            <person name="Lindblad-Toh K."/>
            <person name="Jaffe D.B."/>
            <person name="Gnerre S."/>
            <person name="MacCallum I."/>
            <person name="Przybylski D."/>
            <person name="Ribeiro F.J."/>
            <person name="Burton J.N."/>
            <person name="Walker B.J."/>
            <person name="Sharpe T."/>
            <person name="Hall G."/>
        </authorList>
    </citation>
    <scope>NUCLEOTIDE SEQUENCE [LARGE SCALE GENOMIC DNA]</scope>
</reference>
<evidence type="ECO:0000259" key="2">
    <source>
        <dbReference type="Pfam" id="PF15262"/>
    </source>
</evidence>
<keyword evidence="4" id="KW-1185">Reference proteome</keyword>
<feature type="compositionally biased region" description="Polar residues" evidence="1">
    <location>
        <begin position="1174"/>
        <end position="1202"/>
    </location>
</feature>
<feature type="region of interest" description="Disordered" evidence="1">
    <location>
        <begin position="1152"/>
        <end position="1222"/>
    </location>
</feature>
<feature type="compositionally biased region" description="Basic residues" evidence="1">
    <location>
        <begin position="800"/>
        <end position="811"/>
    </location>
</feature>
<feature type="compositionally biased region" description="Polar residues" evidence="1">
    <location>
        <begin position="226"/>
        <end position="242"/>
    </location>
</feature>
<dbReference type="EMBL" id="AAQR03131664">
    <property type="status" value="NOT_ANNOTATED_CDS"/>
    <property type="molecule type" value="Genomic_DNA"/>
</dbReference>
<feature type="compositionally biased region" description="Low complexity" evidence="1">
    <location>
        <begin position="761"/>
        <end position="771"/>
    </location>
</feature>
<feature type="region of interest" description="Disordered" evidence="1">
    <location>
        <begin position="1518"/>
        <end position="1543"/>
    </location>
</feature>
<feature type="compositionally biased region" description="Basic and acidic residues" evidence="1">
    <location>
        <begin position="452"/>
        <end position="461"/>
    </location>
</feature>
<dbReference type="EMBL" id="AAQR03131662">
    <property type="status" value="NOT_ANNOTATED_CDS"/>
    <property type="molecule type" value="Genomic_DNA"/>
</dbReference>
<dbReference type="InParanoid" id="H0XM03"/>
<feature type="region of interest" description="Disordered" evidence="1">
    <location>
        <begin position="674"/>
        <end position="827"/>
    </location>
</feature>
<dbReference type="OMA" id="KFQPQMS"/>
<dbReference type="EMBL" id="AAQR03131665">
    <property type="status" value="NOT_ANNOTATED_CDS"/>
    <property type="molecule type" value="Genomic_DNA"/>
</dbReference>
<feature type="compositionally biased region" description="Basic and acidic residues" evidence="1">
    <location>
        <begin position="339"/>
        <end position="359"/>
    </location>
</feature>
<feature type="compositionally biased region" description="Low complexity" evidence="1">
    <location>
        <begin position="1"/>
        <end position="15"/>
    </location>
</feature>
<feature type="compositionally biased region" description="Basic and acidic residues" evidence="1">
    <location>
        <begin position="367"/>
        <end position="379"/>
    </location>
</feature>
<reference evidence="3" key="3">
    <citation type="submission" date="2025-09" db="UniProtKB">
        <authorList>
            <consortium name="Ensembl"/>
        </authorList>
    </citation>
    <scope>IDENTIFICATION</scope>
</reference>
<dbReference type="InterPro" id="IPR026713">
    <property type="entry name" value="CRACD-like"/>
</dbReference>
<feature type="compositionally biased region" description="Polar residues" evidence="1">
    <location>
        <begin position="749"/>
        <end position="760"/>
    </location>
</feature>
<reference evidence="3" key="2">
    <citation type="submission" date="2025-08" db="UniProtKB">
        <authorList>
            <consortium name="Ensembl"/>
        </authorList>
    </citation>
    <scope>IDENTIFICATION</scope>
</reference>
<feature type="region of interest" description="Disordered" evidence="1">
    <location>
        <begin position="226"/>
        <end position="245"/>
    </location>
</feature>
<dbReference type="GeneTree" id="ENSGT00940000163031"/>
<feature type="region of interest" description="Disordered" evidence="1">
    <location>
        <begin position="1465"/>
        <end position="1498"/>
    </location>
</feature>
<feature type="region of interest" description="Disordered" evidence="1">
    <location>
        <begin position="610"/>
        <end position="656"/>
    </location>
</feature>
<feature type="compositionally biased region" description="Basic residues" evidence="1">
    <location>
        <begin position="23"/>
        <end position="39"/>
    </location>
</feature>
<feature type="region of interest" description="Disordered" evidence="1">
    <location>
        <begin position="1338"/>
        <end position="1372"/>
    </location>
</feature>
<accession>H0XM03</accession>
<dbReference type="EMBL" id="AAQR03131661">
    <property type="status" value="NOT_ANNOTATED_CDS"/>
    <property type="molecule type" value="Genomic_DNA"/>
</dbReference>
<feature type="compositionally biased region" description="Polar residues" evidence="1">
    <location>
        <begin position="1268"/>
        <end position="1294"/>
    </location>
</feature>
<feature type="region of interest" description="Disordered" evidence="1">
    <location>
        <begin position="326"/>
        <end position="501"/>
    </location>
</feature>
<feature type="compositionally biased region" description="Basic residues" evidence="1">
    <location>
        <begin position="617"/>
        <end position="629"/>
    </location>
</feature>
<protein>
    <recommendedName>
        <fullName evidence="2">DUF4592 domain-containing protein</fullName>
    </recommendedName>
</protein>
<feature type="region of interest" description="Disordered" evidence="1">
    <location>
        <begin position="1"/>
        <end position="123"/>
    </location>
</feature>
<proteinExistence type="predicted"/>
<feature type="region of interest" description="Disordered" evidence="1">
    <location>
        <begin position="1020"/>
        <end position="1039"/>
    </location>
</feature>
<feature type="compositionally biased region" description="Polar residues" evidence="1">
    <location>
        <begin position="423"/>
        <end position="442"/>
    </location>
</feature>
<dbReference type="PANTHER" id="PTHR47743:SF2">
    <property type="entry name" value="ACROSOMAL PROTEIN KIAA1210"/>
    <property type="match status" value="1"/>
</dbReference>
<dbReference type="InterPro" id="IPR028030">
    <property type="entry name" value="DUF4592"/>
</dbReference>
<name>H0XM03_OTOGA</name>
<dbReference type="STRING" id="30611.ENSOGAP00000017143"/>
<dbReference type="eggNOG" id="ENOG502QXCA">
    <property type="taxonomic scope" value="Eukaryota"/>
</dbReference>
<feature type="compositionally biased region" description="Polar residues" evidence="1">
    <location>
        <begin position="777"/>
        <end position="792"/>
    </location>
</feature>
<dbReference type="Pfam" id="PF15262">
    <property type="entry name" value="DUF4592"/>
    <property type="match status" value="1"/>
</dbReference>
<feature type="compositionally biased region" description="Low complexity" evidence="1">
    <location>
        <begin position="54"/>
        <end position="64"/>
    </location>
</feature>
<dbReference type="HOGENOM" id="CLU_002901_0_0_1"/>
<dbReference type="FunCoup" id="H0XM03">
    <property type="interactions" value="6"/>
</dbReference>
<dbReference type="PANTHER" id="PTHR47743">
    <property type="entry name" value="KIAA1210 / KIAA1211 FAMILY MEMBER"/>
    <property type="match status" value="1"/>
</dbReference>
<feature type="compositionally biased region" description="Acidic residues" evidence="1">
    <location>
        <begin position="635"/>
        <end position="648"/>
    </location>
</feature>
<feature type="region of interest" description="Disordered" evidence="1">
    <location>
        <begin position="152"/>
        <end position="178"/>
    </location>
</feature>
<feature type="compositionally biased region" description="Acidic residues" evidence="1">
    <location>
        <begin position="1305"/>
        <end position="1315"/>
    </location>
</feature>
<evidence type="ECO:0000256" key="1">
    <source>
        <dbReference type="SAM" id="MobiDB-lite"/>
    </source>
</evidence>
<sequence>MAESLSEVSSSLEILETSDEGKKKSKFKSLKSFFGKKKKRDSEDSEGERMLKPSRSSSTIDTSSLEPVPEDQQIETRPRSSMGNKALSHDSIFMLDSDSDRSTSTVNPIMEPPRGRPLQRSHASRTLPRTGIITVRTAASEAMFVGVPQRVPRSEIRTEDSKITEDPGHQKPDQPLHRKLPLSTKVITPNARVVNRIKCYLKAETPPKTEKKNVIHKILWSALNISKPSPGPDQSQSLTALGTTAPSSTQPATTFISSATQQVCLDSSAARHKIALNPRKQKKKKHSHTTIYDLPVWVSNFWGCFREIPQTVTWRLETPNLQPLRAKLKRGKPTSPLVSEEKITVKPKEGNQKEMKKDGAGPVSQEQNKKPEISDKKPTEQAAKTDVTGSLGHQMSAGHGRRRKRRVLNASGKSEGGPKGRSLKQSSQEYSQGSKAGSSPTSKPARKVQHQSMEKQVKEKLTIPQAETTTPQELLSEKDDRRKRNAGIDLEAKRSSAQPPIPEQVEEHMIHGPQAYHEDGASGAMKTKARAALLPGAKILSVAPKEASHSVAAEAKVSGEKEAFRVESQNAQSKMEAAQHAPTIHKQKLPRNVQAFASCALDMTNIPIEGGISAKRLPPKRLPPKPLRKPKVEEVLSDSESVSEEESSCEEHQAPGCSLQSLRNFEDELNISESKSVDFSSSEEKLVPRCSSKSLEDLKEEEEGTESNDYVEKYDSAEDWSSSEEDLPHGNPIQALRKPKPQREVFSVATGNPTEGSASVQQRSPRRSSQPIVGNPVKQQVPTSPVSTSTERGMSMVPKPPRHTSKPRLRGNPKVEKKVSSFPESPAAEISVSLKPVPPKHSQLPTSPKQNVFLGTESVAERVISLEALLPTYSPQTMMNPHVQKVFSESTAVKEGGSVELRPPGCPSQAVVRPKFQRSVSTSVEWGTSPVEPTPPRHSFPPWVNPKFKQHISASPECTATEEEDFSTEFPRHLSVKQKVQQMSASFDSAMEGATAGMAPHPEHPSQFLLKSRVQEMSSRLENAAVEEGTSKKSQSPKRASQSFVKFMAEQIFSEGPAAEGGIYADPVPHTRPSKPKVESHVFPDVVSSDPGGGISMKMQPVKHPLQSLGRPEDQKEVFPFSESAPLKSSAFKKQPKPFSQDSWKLEYQQEVASGFDTSSEERKKYEEQLPSKLPSQASDGSKIQPQIFSGGSVNVPIQRSSAAERGPTTHPYQGYGDPNYQQQGYSISAVASAKVTISESRSGSWSPPRAWGSPSKIKMKKQSQSSEDLFTTILNPVSKPGKSTTDAAQQPSASGGIYPKGVLESEDRDEDEDSGSPTKADVKNLFGVQLRRTISSQKLKYEKQDTQPVPFPFGRKPPTTGREFRLRRSTSQGVLDTAGDFDMLYHYEDMKPSRPKSENLSMMKPAYKTSGKPLGPWSDETISEITWLTMTKQKPKSLQVYVPIKQLKAKIKAGMKVETKYGETGMKPAHETPPKLKVTSDVPRQGKPAQMKPPKVTKSVAFEDMKIAQASIMEREIKKPPVLPTELPQLPPKPDKSAQSAEPVWFSMAKKKAKAWSHISDIMN</sequence>
<dbReference type="Proteomes" id="UP000005225">
    <property type="component" value="Unassembled WGS sequence"/>
</dbReference>
<feature type="domain" description="DUF4592" evidence="2">
    <location>
        <begin position="235"/>
        <end position="285"/>
    </location>
</feature>